<dbReference type="InterPro" id="IPR001611">
    <property type="entry name" value="Leu-rich_rpt"/>
</dbReference>
<evidence type="ECO:0000256" key="1">
    <source>
        <dbReference type="ARBA" id="ARBA00022614"/>
    </source>
</evidence>
<evidence type="ECO:0000256" key="3">
    <source>
        <dbReference type="ARBA" id="ARBA00022737"/>
    </source>
</evidence>
<keyword evidence="7" id="KW-1185">Reference proteome</keyword>
<evidence type="ECO:0000313" key="7">
    <source>
        <dbReference type="Proteomes" id="UP000095767"/>
    </source>
</evidence>
<organism evidence="6 7">
    <name type="scientific">Dichanthelium oligosanthes</name>
    <dbReference type="NCBI Taxonomy" id="888268"/>
    <lineage>
        <taxon>Eukaryota</taxon>
        <taxon>Viridiplantae</taxon>
        <taxon>Streptophyta</taxon>
        <taxon>Embryophyta</taxon>
        <taxon>Tracheophyta</taxon>
        <taxon>Spermatophyta</taxon>
        <taxon>Magnoliopsida</taxon>
        <taxon>Liliopsida</taxon>
        <taxon>Poales</taxon>
        <taxon>Poaceae</taxon>
        <taxon>PACMAD clade</taxon>
        <taxon>Panicoideae</taxon>
        <taxon>Panicodae</taxon>
        <taxon>Paniceae</taxon>
        <taxon>Dichantheliinae</taxon>
        <taxon>Dichanthelium</taxon>
    </lineage>
</organism>
<sequence>MRVLEPKVNNRDMAMNGLWSSIEGTKERMSGEGSSLAMSRPRPLGRFLAEDIAGIVHNTLAVRRPARGHCVTSVWPCRRLAVLDISGNALTGSIPPLLFDNRLSSELPPSLGELRLLETLRAGGNPDLAGPIPDSFSKLSNLVVLGLADTKISGPLPASLGTLPQLQKLLLWQNALTGPIPESFGNLISLVSL</sequence>
<keyword evidence="3" id="KW-0677">Repeat</keyword>
<reference evidence="6 7" key="1">
    <citation type="submission" date="2016-09" db="EMBL/GenBank/DDBJ databases">
        <title>The draft genome of Dichanthelium oligosanthes: A C3 panicoid grass species.</title>
        <authorList>
            <person name="Studer A.J."/>
            <person name="Schnable J.C."/>
            <person name="Brutnell T.P."/>
        </authorList>
    </citation>
    <scope>NUCLEOTIDE SEQUENCE [LARGE SCALE GENOMIC DNA]</scope>
    <source>
        <strain evidence="7">cv. Kellogg 1175</strain>
        <tissue evidence="6">Leaf</tissue>
    </source>
</reference>
<evidence type="ECO:0008006" key="8">
    <source>
        <dbReference type="Google" id="ProtNLM"/>
    </source>
</evidence>
<protein>
    <recommendedName>
        <fullName evidence="8">LRR receptor-like serine/threonine-protein kinase</fullName>
    </recommendedName>
</protein>
<keyword evidence="2" id="KW-0732">Signal</keyword>
<feature type="non-terminal residue" evidence="6">
    <location>
        <position position="193"/>
    </location>
</feature>
<evidence type="ECO:0000256" key="2">
    <source>
        <dbReference type="ARBA" id="ARBA00022729"/>
    </source>
</evidence>
<accession>A0A1E5V0M6</accession>
<dbReference type="FunFam" id="3.80.10.10:FF:000041">
    <property type="entry name" value="LRR receptor-like serine/threonine-protein kinase ERECTA"/>
    <property type="match status" value="1"/>
</dbReference>
<dbReference type="SUPFAM" id="SSF52058">
    <property type="entry name" value="L domain-like"/>
    <property type="match status" value="1"/>
</dbReference>
<evidence type="ECO:0000256" key="4">
    <source>
        <dbReference type="ARBA" id="ARBA00023170"/>
    </source>
</evidence>
<comment type="caution">
    <text evidence="6">The sequence shown here is derived from an EMBL/GenBank/DDBJ whole genome shotgun (WGS) entry which is preliminary data.</text>
</comment>
<dbReference type="InterPro" id="IPR050647">
    <property type="entry name" value="Plant_LRR-RLKs"/>
</dbReference>
<evidence type="ECO:0000313" key="6">
    <source>
        <dbReference type="EMBL" id="OEL18575.1"/>
    </source>
</evidence>
<dbReference type="EMBL" id="LWDX02056252">
    <property type="protein sequence ID" value="OEL18575.1"/>
    <property type="molecule type" value="Genomic_DNA"/>
</dbReference>
<keyword evidence="4" id="KW-0675">Receptor</keyword>
<proteinExistence type="predicted"/>
<evidence type="ECO:0000256" key="5">
    <source>
        <dbReference type="ARBA" id="ARBA00023180"/>
    </source>
</evidence>
<dbReference type="OrthoDB" id="676979at2759"/>
<dbReference type="Pfam" id="PF00560">
    <property type="entry name" value="LRR_1"/>
    <property type="match status" value="2"/>
</dbReference>
<dbReference type="PANTHER" id="PTHR48056">
    <property type="entry name" value="LRR RECEPTOR-LIKE SERINE/THREONINE-PROTEIN KINASE-RELATED"/>
    <property type="match status" value="1"/>
</dbReference>
<dbReference type="InterPro" id="IPR032675">
    <property type="entry name" value="LRR_dom_sf"/>
</dbReference>
<dbReference type="Gene3D" id="3.80.10.10">
    <property type="entry name" value="Ribonuclease Inhibitor"/>
    <property type="match status" value="1"/>
</dbReference>
<gene>
    <name evidence="6" type="ORF">BAE44_0020406</name>
</gene>
<dbReference type="STRING" id="888268.A0A1E5V0M6"/>
<dbReference type="Proteomes" id="UP000095767">
    <property type="component" value="Unassembled WGS sequence"/>
</dbReference>
<keyword evidence="1" id="KW-0433">Leucine-rich repeat</keyword>
<keyword evidence="5" id="KW-0325">Glycoprotein</keyword>
<name>A0A1E5V0M6_9POAL</name>
<dbReference type="AlphaFoldDB" id="A0A1E5V0M6"/>